<evidence type="ECO:0000313" key="2">
    <source>
        <dbReference type="EMBL" id="CAI6335164.1"/>
    </source>
</evidence>
<feature type="signal peptide" evidence="1">
    <location>
        <begin position="1"/>
        <end position="19"/>
    </location>
</feature>
<dbReference type="EMBL" id="CAOQHR010000005">
    <property type="protein sequence ID" value="CAI6335164.1"/>
    <property type="molecule type" value="Genomic_DNA"/>
</dbReference>
<sequence>MRLFAILAILAPVLTKVDATCNKAWFDPHWPITLEQTASYALGLCRTDLNGTYRQDETRRRCAQVAYQPVNAQFSITWTGWGHGNITDVECFERLMDEITGCESGGMTRAGGWLFIGIPTYNDCPVDIN</sequence>
<evidence type="ECO:0000256" key="1">
    <source>
        <dbReference type="SAM" id="SignalP"/>
    </source>
</evidence>
<dbReference type="AlphaFoldDB" id="A0A9W4XKD7"/>
<proteinExistence type="predicted"/>
<reference evidence="2" key="1">
    <citation type="submission" date="2023-01" db="EMBL/GenBank/DDBJ databases">
        <authorList>
            <person name="Van Ghelder C."/>
            <person name="Rancurel C."/>
        </authorList>
    </citation>
    <scope>NUCLEOTIDE SEQUENCE</scope>
    <source>
        <strain evidence="2">CNCM I-4278</strain>
    </source>
</reference>
<keyword evidence="3" id="KW-1185">Reference proteome</keyword>
<comment type="caution">
    <text evidence="2">The sequence shown here is derived from an EMBL/GenBank/DDBJ whole genome shotgun (WGS) entry which is preliminary data.</text>
</comment>
<evidence type="ECO:0000313" key="3">
    <source>
        <dbReference type="Proteomes" id="UP001152607"/>
    </source>
</evidence>
<organism evidence="2 3">
    <name type="scientific">Periconia digitata</name>
    <dbReference type="NCBI Taxonomy" id="1303443"/>
    <lineage>
        <taxon>Eukaryota</taxon>
        <taxon>Fungi</taxon>
        <taxon>Dikarya</taxon>
        <taxon>Ascomycota</taxon>
        <taxon>Pezizomycotina</taxon>
        <taxon>Dothideomycetes</taxon>
        <taxon>Pleosporomycetidae</taxon>
        <taxon>Pleosporales</taxon>
        <taxon>Massarineae</taxon>
        <taxon>Periconiaceae</taxon>
        <taxon>Periconia</taxon>
    </lineage>
</organism>
<keyword evidence="1" id="KW-0732">Signal</keyword>
<dbReference type="OrthoDB" id="3770800at2759"/>
<dbReference type="Proteomes" id="UP001152607">
    <property type="component" value="Unassembled WGS sequence"/>
</dbReference>
<protein>
    <submittedName>
        <fullName evidence="2">Uncharacterized protein</fullName>
    </submittedName>
</protein>
<name>A0A9W4XKD7_9PLEO</name>
<accession>A0A9W4XKD7</accession>
<gene>
    <name evidence="2" type="ORF">PDIGIT_LOCUS8241</name>
</gene>
<feature type="chain" id="PRO_5041000498" evidence="1">
    <location>
        <begin position="20"/>
        <end position="129"/>
    </location>
</feature>